<dbReference type="AlphaFoldDB" id="A0AAD6Z6Y5"/>
<sequence>MYWTRKMRLMLNSSLSWSHFPGPRLELPAWKYGAEMLVPDAQLAQPGPVSVGLVASIALCLLSVRYFHLRRQNSGSTKVQIDGSGLLHVVWLHRNHPELKDLLEQVEHPTDNNLHKAGMAMQTRLVARGVRKRGNSL</sequence>
<organism evidence="2 3">
    <name type="scientific">Mycena albidolilacea</name>
    <dbReference type="NCBI Taxonomy" id="1033008"/>
    <lineage>
        <taxon>Eukaryota</taxon>
        <taxon>Fungi</taxon>
        <taxon>Dikarya</taxon>
        <taxon>Basidiomycota</taxon>
        <taxon>Agaricomycotina</taxon>
        <taxon>Agaricomycetes</taxon>
        <taxon>Agaricomycetidae</taxon>
        <taxon>Agaricales</taxon>
        <taxon>Marasmiineae</taxon>
        <taxon>Mycenaceae</taxon>
        <taxon>Mycena</taxon>
    </lineage>
</organism>
<feature type="transmembrane region" description="Helical" evidence="1">
    <location>
        <begin position="49"/>
        <end position="68"/>
    </location>
</feature>
<evidence type="ECO:0000256" key="1">
    <source>
        <dbReference type="SAM" id="Phobius"/>
    </source>
</evidence>
<comment type="caution">
    <text evidence="2">The sequence shown here is derived from an EMBL/GenBank/DDBJ whole genome shotgun (WGS) entry which is preliminary data.</text>
</comment>
<keyword evidence="1" id="KW-1133">Transmembrane helix</keyword>
<keyword evidence="3" id="KW-1185">Reference proteome</keyword>
<keyword evidence="1" id="KW-0472">Membrane</keyword>
<evidence type="ECO:0000313" key="2">
    <source>
        <dbReference type="EMBL" id="KAJ7309951.1"/>
    </source>
</evidence>
<proteinExistence type="predicted"/>
<gene>
    <name evidence="2" type="ORF">DFH08DRAFT_823236</name>
</gene>
<dbReference type="EMBL" id="JARIHO010000080">
    <property type="protein sequence ID" value="KAJ7309951.1"/>
    <property type="molecule type" value="Genomic_DNA"/>
</dbReference>
<reference evidence="2" key="1">
    <citation type="submission" date="2023-03" db="EMBL/GenBank/DDBJ databases">
        <title>Massive genome expansion in bonnet fungi (Mycena s.s.) driven by repeated elements and novel gene families across ecological guilds.</title>
        <authorList>
            <consortium name="Lawrence Berkeley National Laboratory"/>
            <person name="Harder C.B."/>
            <person name="Miyauchi S."/>
            <person name="Viragh M."/>
            <person name="Kuo A."/>
            <person name="Thoen E."/>
            <person name="Andreopoulos B."/>
            <person name="Lu D."/>
            <person name="Skrede I."/>
            <person name="Drula E."/>
            <person name="Henrissat B."/>
            <person name="Morin E."/>
            <person name="Kohler A."/>
            <person name="Barry K."/>
            <person name="LaButti K."/>
            <person name="Morin E."/>
            <person name="Salamov A."/>
            <person name="Lipzen A."/>
            <person name="Mereny Z."/>
            <person name="Hegedus B."/>
            <person name="Baldrian P."/>
            <person name="Stursova M."/>
            <person name="Weitz H."/>
            <person name="Taylor A."/>
            <person name="Grigoriev I.V."/>
            <person name="Nagy L.G."/>
            <person name="Martin F."/>
            <person name="Kauserud H."/>
        </authorList>
    </citation>
    <scope>NUCLEOTIDE SEQUENCE</scope>
    <source>
        <strain evidence="2">CBHHK002</strain>
    </source>
</reference>
<name>A0AAD6Z6Y5_9AGAR</name>
<dbReference type="Proteomes" id="UP001218218">
    <property type="component" value="Unassembled WGS sequence"/>
</dbReference>
<protein>
    <submittedName>
        <fullName evidence="2">Uncharacterized protein</fullName>
    </submittedName>
</protein>
<keyword evidence="1" id="KW-0812">Transmembrane</keyword>
<accession>A0AAD6Z6Y5</accession>
<evidence type="ECO:0000313" key="3">
    <source>
        <dbReference type="Proteomes" id="UP001218218"/>
    </source>
</evidence>